<evidence type="ECO:0000256" key="1">
    <source>
        <dbReference type="SAM" id="SignalP"/>
    </source>
</evidence>
<keyword evidence="3" id="KW-1185">Reference proteome</keyword>
<feature type="signal peptide" evidence="1">
    <location>
        <begin position="1"/>
        <end position="26"/>
    </location>
</feature>
<protein>
    <submittedName>
        <fullName evidence="2">Uncharacterized protein</fullName>
    </submittedName>
</protein>
<dbReference type="EMBL" id="JAQNDO010000001">
    <property type="protein sequence ID" value="MDC0749295.1"/>
    <property type="molecule type" value="Genomic_DNA"/>
</dbReference>
<keyword evidence="1" id="KW-0732">Signal</keyword>
<reference evidence="2 3" key="1">
    <citation type="submission" date="2022-11" db="EMBL/GenBank/DDBJ databases">
        <title>Minimal conservation of predation-associated metabolite biosynthetic gene clusters underscores biosynthetic potential of Myxococcota including descriptions for ten novel species: Archangium lansinium sp. nov., Myxococcus landrumus sp. nov., Nannocystis bai.</title>
        <authorList>
            <person name="Ahearne A."/>
            <person name="Stevens C."/>
            <person name="Dowd S."/>
        </authorList>
    </citation>
    <scope>NUCLEOTIDE SEQUENCE [LARGE SCALE GENOMIC DNA]</scope>
    <source>
        <strain evidence="2 3">RJM3</strain>
    </source>
</reference>
<evidence type="ECO:0000313" key="3">
    <source>
        <dbReference type="Proteomes" id="UP001221411"/>
    </source>
</evidence>
<organism evidence="2 3">
    <name type="scientific">Polyangium mundeleinium</name>
    <dbReference type="NCBI Taxonomy" id="2995306"/>
    <lineage>
        <taxon>Bacteria</taxon>
        <taxon>Pseudomonadati</taxon>
        <taxon>Myxococcota</taxon>
        <taxon>Polyangia</taxon>
        <taxon>Polyangiales</taxon>
        <taxon>Polyangiaceae</taxon>
        <taxon>Polyangium</taxon>
    </lineage>
</organism>
<dbReference type="Proteomes" id="UP001221411">
    <property type="component" value="Unassembled WGS sequence"/>
</dbReference>
<sequence>MVRSKGTGFGRLAAFALLPLSGVALADTVSLLVQRDGPDGGAEAPQPPNGPSVSSVWAYDELFSFPLDNGCWYSASIRGTVRPIVAGRDAGQKVEPDLAVTALLSCQGAATVKVSEHVAGTGPITQAQVENLLERRASILTDEAGKKCSYVPEIDLVGDGLVGAGVAYLCPQSRP</sequence>
<name>A0ABT5F5D3_9BACT</name>
<dbReference type="RefSeq" id="WP_271928984.1">
    <property type="nucleotide sequence ID" value="NZ_JAQNDO010000001.1"/>
</dbReference>
<evidence type="ECO:0000313" key="2">
    <source>
        <dbReference type="EMBL" id="MDC0749295.1"/>
    </source>
</evidence>
<proteinExistence type="predicted"/>
<gene>
    <name evidence="2" type="ORF">POL67_48650</name>
</gene>
<comment type="caution">
    <text evidence="2">The sequence shown here is derived from an EMBL/GenBank/DDBJ whole genome shotgun (WGS) entry which is preliminary data.</text>
</comment>
<accession>A0ABT5F5D3</accession>
<feature type="chain" id="PRO_5046389956" evidence="1">
    <location>
        <begin position="27"/>
        <end position="175"/>
    </location>
</feature>